<reference evidence="4" key="5">
    <citation type="submission" date="2015-06" db="UniProtKB">
        <authorList>
            <consortium name="EnsemblFungi"/>
        </authorList>
    </citation>
    <scope>IDENTIFICATION</scope>
    <source>
        <strain evidence="4">ATCC 64411</strain>
    </source>
</reference>
<evidence type="ECO:0000313" key="3">
    <source>
        <dbReference type="EMBL" id="KLU85603.1"/>
    </source>
</evidence>
<feature type="domain" description="MULE transposase" evidence="2">
    <location>
        <begin position="28"/>
        <end position="127"/>
    </location>
</feature>
<dbReference type="InterPro" id="IPR018289">
    <property type="entry name" value="MULE_transposase_dom"/>
</dbReference>
<sequence length="506" mass="56755">MRDKHGRIECLFIAPKSTLPLLEAAPDVMMLDFTYKTNRFNMPLLNICGIQPFRKSFSIAAVFLNHEKQQPYAWALCTLREYFAGHLIPLPRLILTDRELALINALKADAEFGGIKWLLCRWHVNMNVLAKGKRFFPAAKKLPGGKIEPEYGERLTAFCNNKHYPREAITYAVETWLRDYKEVLVDFWVNQGLHWGHRTTFIVESFHGALKHFLVSSGGDLAIVFRRLQQFWRSQTTAVGLARLQGMNKVPFEVQGAFFAEVKHQVVPLALYTVKKEMAAIPSQPRRDRWDLPPARPAAEDLPPGRLCACTIPISHGLPCCHVLFNYLQQAEPLPLRLIDSYWRWQRNEAFQYGPVTLGPYDPQIIQSRGRPKGAVATEKSIATTKRLPSAFEIAEAEELRDAEAPPSTAPAVMTRGSGRGAARGRGKRAASPVVAGPTDLYEAGTEGSRASARYLANLADVEEVTILGDDEMSLIPTDFEGNLDVQATQHENADREAQQEIQGLI</sequence>
<gene>
    <name evidence="3" type="ORF">MAPG_04626</name>
</gene>
<feature type="region of interest" description="Disordered" evidence="1">
    <location>
        <begin position="487"/>
        <end position="506"/>
    </location>
</feature>
<evidence type="ECO:0000313" key="5">
    <source>
        <dbReference type="Proteomes" id="UP000011715"/>
    </source>
</evidence>
<dbReference type="EMBL" id="ADBL01001081">
    <property type="status" value="NOT_ANNOTATED_CDS"/>
    <property type="molecule type" value="Genomic_DNA"/>
</dbReference>
<dbReference type="Pfam" id="PF10551">
    <property type="entry name" value="MULE"/>
    <property type="match status" value="1"/>
</dbReference>
<keyword evidence="5" id="KW-1185">Reference proteome</keyword>
<dbReference type="InterPro" id="IPR052579">
    <property type="entry name" value="Zinc_finger_SWIM"/>
</dbReference>
<feature type="region of interest" description="Disordered" evidence="1">
    <location>
        <begin position="400"/>
        <end position="432"/>
    </location>
</feature>
<reference evidence="5" key="2">
    <citation type="submission" date="2010-05" db="EMBL/GenBank/DDBJ databases">
        <title>The genome sequence of Magnaporthe poae strain ATCC 64411.</title>
        <authorList>
            <person name="Ma L.-J."/>
            <person name="Dead R."/>
            <person name="Young S."/>
            <person name="Zeng Q."/>
            <person name="Koehrsen M."/>
            <person name="Alvarado L."/>
            <person name="Berlin A."/>
            <person name="Chapman S.B."/>
            <person name="Chen Z."/>
            <person name="Freedman E."/>
            <person name="Gellesch M."/>
            <person name="Goldberg J."/>
            <person name="Griggs A."/>
            <person name="Gujja S."/>
            <person name="Heilman E.R."/>
            <person name="Heiman D."/>
            <person name="Hepburn T."/>
            <person name="Howarth C."/>
            <person name="Jen D."/>
            <person name="Larson L."/>
            <person name="Mehta T."/>
            <person name="Neiman D."/>
            <person name="Pearson M."/>
            <person name="Roberts A."/>
            <person name="Saif S."/>
            <person name="Shea T."/>
            <person name="Shenoy N."/>
            <person name="Sisk P."/>
            <person name="Stolte C."/>
            <person name="Sykes S."/>
            <person name="Walk T."/>
            <person name="White J."/>
            <person name="Yandava C."/>
            <person name="Haas B."/>
            <person name="Nusbaum C."/>
            <person name="Birren B."/>
        </authorList>
    </citation>
    <scope>NUCLEOTIDE SEQUENCE [LARGE SCALE GENOMIC DNA]</scope>
    <source>
        <strain evidence="5">ATCC 64411 / 73-15</strain>
    </source>
</reference>
<accession>A0A0C4DX86</accession>
<dbReference type="EnsemblFungi" id="MAPG_04626T0">
    <property type="protein sequence ID" value="MAPG_04626T0"/>
    <property type="gene ID" value="MAPG_04626"/>
</dbReference>
<dbReference type="PANTHER" id="PTHR31569">
    <property type="entry name" value="SWIM-TYPE DOMAIN-CONTAINING PROTEIN"/>
    <property type="match status" value="1"/>
</dbReference>
<dbReference type="VEuPathDB" id="FungiDB:MAPG_04626"/>
<dbReference type="PANTHER" id="PTHR31569:SF4">
    <property type="entry name" value="SWIM-TYPE DOMAIN-CONTAINING PROTEIN"/>
    <property type="match status" value="1"/>
</dbReference>
<reference evidence="4" key="4">
    <citation type="journal article" date="2015" name="G3 (Bethesda)">
        <title>Genome sequences of three phytopathogenic species of the Magnaporthaceae family of fungi.</title>
        <authorList>
            <person name="Okagaki L.H."/>
            <person name="Nunes C.C."/>
            <person name="Sailsbery J."/>
            <person name="Clay B."/>
            <person name="Brown D."/>
            <person name="John T."/>
            <person name="Oh Y."/>
            <person name="Young N."/>
            <person name="Fitzgerald M."/>
            <person name="Haas B.J."/>
            <person name="Zeng Q."/>
            <person name="Young S."/>
            <person name="Adiconis X."/>
            <person name="Fan L."/>
            <person name="Levin J.Z."/>
            <person name="Mitchell T.K."/>
            <person name="Okubara P.A."/>
            <person name="Farman M.L."/>
            <person name="Kohn L.M."/>
            <person name="Birren B."/>
            <person name="Ma L.-J."/>
            <person name="Dean R.A."/>
        </authorList>
    </citation>
    <scope>NUCLEOTIDE SEQUENCE</scope>
    <source>
        <strain evidence="4">ATCC 64411 / 73-15</strain>
    </source>
</reference>
<dbReference type="EMBL" id="GL876968">
    <property type="protein sequence ID" value="KLU85603.1"/>
    <property type="molecule type" value="Genomic_DNA"/>
</dbReference>
<dbReference type="OMA" id="VESGCNR"/>
<protein>
    <recommendedName>
        <fullName evidence="2">MULE transposase domain-containing protein</fullName>
    </recommendedName>
</protein>
<dbReference type="AlphaFoldDB" id="A0A0C4DX86"/>
<reference evidence="3" key="3">
    <citation type="submission" date="2011-03" db="EMBL/GenBank/DDBJ databases">
        <title>Annotation of Magnaporthe poae ATCC 64411.</title>
        <authorList>
            <person name="Ma L.-J."/>
            <person name="Dead R."/>
            <person name="Young S.K."/>
            <person name="Zeng Q."/>
            <person name="Gargeya S."/>
            <person name="Fitzgerald M."/>
            <person name="Haas B."/>
            <person name="Abouelleil A."/>
            <person name="Alvarado L."/>
            <person name="Arachchi H.M."/>
            <person name="Berlin A."/>
            <person name="Brown A."/>
            <person name="Chapman S.B."/>
            <person name="Chen Z."/>
            <person name="Dunbar C."/>
            <person name="Freedman E."/>
            <person name="Gearin G."/>
            <person name="Gellesch M."/>
            <person name="Goldberg J."/>
            <person name="Griggs A."/>
            <person name="Gujja S."/>
            <person name="Heiman D."/>
            <person name="Howarth C."/>
            <person name="Larson L."/>
            <person name="Lui A."/>
            <person name="MacDonald P.J.P."/>
            <person name="Mehta T."/>
            <person name="Montmayeur A."/>
            <person name="Murphy C."/>
            <person name="Neiman D."/>
            <person name="Pearson M."/>
            <person name="Priest M."/>
            <person name="Roberts A."/>
            <person name="Saif S."/>
            <person name="Shea T."/>
            <person name="Shenoy N."/>
            <person name="Sisk P."/>
            <person name="Stolte C."/>
            <person name="Sykes S."/>
            <person name="Yandava C."/>
            <person name="Wortman J."/>
            <person name="Nusbaum C."/>
            <person name="Birren B."/>
        </authorList>
    </citation>
    <scope>NUCLEOTIDE SEQUENCE</scope>
    <source>
        <strain evidence="3">ATCC 64411</strain>
    </source>
</reference>
<organism evidence="4 5">
    <name type="scientific">Magnaporthiopsis poae (strain ATCC 64411 / 73-15)</name>
    <name type="common">Kentucky bluegrass fungus</name>
    <name type="synonym">Magnaporthe poae</name>
    <dbReference type="NCBI Taxonomy" id="644358"/>
    <lineage>
        <taxon>Eukaryota</taxon>
        <taxon>Fungi</taxon>
        <taxon>Dikarya</taxon>
        <taxon>Ascomycota</taxon>
        <taxon>Pezizomycotina</taxon>
        <taxon>Sordariomycetes</taxon>
        <taxon>Sordariomycetidae</taxon>
        <taxon>Magnaporthales</taxon>
        <taxon>Magnaporthaceae</taxon>
        <taxon>Magnaporthiopsis</taxon>
    </lineage>
</organism>
<proteinExistence type="predicted"/>
<evidence type="ECO:0000313" key="4">
    <source>
        <dbReference type="EnsemblFungi" id="MAPG_04626T0"/>
    </source>
</evidence>
<dbReference type="eggNOG" id="ENOG502R953">
    <property type="taxonomic scope" value="Eukaryota"/>
</dbReference>
<name>A0A0C4DX86_MAGP6</name>
<reference evidence="3" key="1">
    <citation type="submission" date="2010-05" db="EMBL/GenBank/DDBJ databases">
        <title>The Genome Sequence of Magnaporthe poae strain ATCC 64411.</title>
        <authorList>
            <consortium name="The Broad Institute Genome Sequencing Platform"/>
            <consortium name="Broad Institute Genome Sequencing Center for Infectious Disease"/>
            <person name="Ma L.-J."/>
            <person name="Dead R."/>
            <person name="Young S."/>
            <person name="Zeng Q."/>
            <person name="Koehrsen M."/>
            <person name="Alvarado L."/>
            <person name="Berlin A."/>
            <person name="Chapman S.B."/>
            <person name="Chen Z."/>
            <person name="Freedman E."/>
            <person name="Gellesch M."/>
            <person name="Goldberg J."/>
            <person name="Griggs A."/>
            <person name="Gujja S."/>
            <person name="Heilman E.R."/>
            <person name="Heiman D."/>
            <person name="Hepburn T."/>
            <person name="Howarth C."/>
            <person name="Jen D."/>
            <person name="Larson L."/>
            <person name="Mehta T."/>
            <person name="Neiman D."/>
            <person name="Pearson M."/>
            <person name="Roberts A."/>
            <person name="Saif S."/>
            <person name="Shea T."/>
            <person name="Shenoy N."/>
            <person name="Sisk P."/>
            <person name="Stolte C."/>
            <person name="Sykes S."/>
            <person name="Walk T."/>
            <person name="White J."/>
            <person name="Yandava C."/>
            <person name="Haas B."/>
            <person name="Nusbaum C."/>
            <person name="Birren B."/>
        </authorList>
    </citation>
    <scope>NUCLEOTIDE SEQUENCE</scope>
    <source>
        <strain evidence="3">ATCC 64411</strain>
    </source>
</reference>
<dbReference type="OrthoDB" id="1421156at2759"/>
<evidence type="ECO:0000256" key="1">
    <source>
        <dbReference type="SAM" id="MobiDB-lite"/>
    </source>
</evidence>
<dbReference type="Proteomes" id="UP000011715">
    <property type="component" value="Unassembled WGS sequence"/>
</dbReference>
<evidence type="ECO:0000259" key="2">
    <source>
        <dbReference type="Pfam" id="PF10551"/>
    </source>
</evidence>
<dbReference type="STRING" id="644358.A0A0C4DX86"/>